<dbReference type="FunFam" id="3.40.120.10:FF:000001">
    <property type="entry name" value="Phosphoglucosamine mutase"/>
    <property type="match status" value="1"/>
</dbReference>
<comment type="cofactor">
    <cofactor evidence="1">
        <name>Mg(2+)</name>
        <dbReference type="ChEBI" id="CHEBI:18420"/>
    </cofactor>
</comment>
<dbReference type="InterPro" id="IPR005845">
    <property type="entry name" value="A-D-PHexomutase_a/b/a-II"/>
</dbReference>
<evidence type="ECO:0000259" key="8">
    <source>
        <dbReference type="Pfam" id="PF00408"/>
    </source>
</evidence>
<comment type="caution">
    <text evidence="12">The sequence shown here is derived from an EMBL/GenBank/DDBJ whole genome shotgun (WGS) entry which is preliminary data.</text>
</comment>
<dbReference type="GO" id="GO:0005975">
    <property type="term" value="P:carbohydrate metabolic process"/>
    <property type="evidence" value="ECO:0007669"/>
    <property type="project" value="InterPro"/>
</dbReference>
<dbReference type="AlphaFoldDB" id="A0A1F6TVZ8"/>
<feature type="domain" description="Alpha-D-phosphohexomutase C-terminal" evidence="8">
    <location>
        <begin position="381"/>
        <end position="456"/>
    </location>
</feature>
<evidence type="ECO:0000256" key="2">
    <source>
        <dbReference type="ARBA" id="ARBA00010231"/>
    </source>
</evidence>
<feature type="domain" description="Alpha-D-phosphohexomutase alpha/beta/alpha" evidence="11">
    <location>
        <begin position="266"/>
        <end position="375"/>
    </location>
</feature>
<proteinExistence type="inferred from homology"/>
<dbReference type="SUPFAM" id="SSF55957">
    <property type="entry name" value="Phosphoglucomutase, C-terminal domain"/>
    <property type="match status" value="1"/>
</dbReference>
<feature type="domain" description="Alpha-D-phosphohexomutase alpha/beta/alpha" evidence="10">
    <location>
        <begin position="164"/>
        <end position="261"/>
    </location>
</feature>
<keyword evidence="5 7" id="KW-0460">Magnesium</keyword>
<dbReference type="Pfam" id="PF00408">
    <property type="entry name" value="PGM_PMM_IV"/>
    <property type="match status" value="1"/>
</dbReference>
<dbReference type="GO" id="GO:0000287">
    <property type="term" value="F:magnesium ion binding"/>
    <property type="evidence" value="ECO:0007669"/>
    <property type="project" value="InterPro"/>
</dbReference>
<evidence type="ECO:0000256" key="4">
    <source>
        <dbReference type="ARBA" id="ARBA00022723"/>
    </source>
</evidence>
<gene>
    <name evidence="12" type="ORF">A3B81_07585</name>
</gene>
<keyword evidence="6" id="KW-0413">Isomerase</keyword>
<dbReference type="PANTHER" id="PTHR43771">
    <property type="entry name" value="PHOSPHOMANNOMUTASE"/>
    <property type="match status" value="1"/>
</dbReference>
<dbReference type="InterPro" id="IPR016066">
    <property type="entry name" value="A-D-PHexomutase_CS"/>
</dbReference>
<evidence type="ECO:0000256" key="3">
    <source>
        <dbReference type="ARBA" id="ARBA00022553"/>
    </source>
</evidence>
<evidence type="ECO:0000313" key="13">
    <source>
        <dbReference type="Proteomes" id="UP000179362"/>
    </source>
</evidence>
<dbReference type="Proteomes" id="UP000179362">
    <property type="component" value="Unassembled WGS sequence"/>
</dbReference>
<dbReference type="SUPFAM" id="SSF53738">
    <property type="entry name" value="Phosphoglucomutase, first 3 domains"/>
    <property type="match status" value="3"/>
</dbReference>
<dbReference type="Gene3D" id="3.30.310.50">
    <property type="entry name" value="Alpha-D-phosphohexomutase, C-terminal domain"/>
    <property type="match status" value="1"/>
</dbReference>
<dbReference type="InterPro" id="IPR005841">
    <property type="entry name" value="Alpha-D-phosphohexomutase_SF"/>
</dbReference>
<organism evidence="12 13">
    <name type="scientific">Candidatus Muproteobacteria bacterium RIFCSPHIGHO2_02_FULL_65_16</name>
    <dbReference type="NCBI Taxonomy" id="1817766"/>
    <lineage>
        <taxon>Bacteria</taxon>
        <taxon>Pseudomonadati</taxon>
        <taxon>Pseudomonadota</taxon>
        <taxon>Candidatus Muproteobacteria</taxon>
    </lineage>
</organism>
<dbReference type="Pfam" id="PF02878">
    <property type="entry name" value="PGM_PMM_I"/>
    <property type="match status" value="1"/>
</dbReference>
<dbReference type="PROSITE" id="PS00710">
    <property type="entry name" value="PGM_PMM"/>
    <property type="match status" value="1"/>
</dbReference>
<evidence type="ECO:0000259" key="11">
    <source>
        <dbReference type="Pfam" id="PF02880"/>
    </source>
</evidence>
<reference evidence="12 13" key="1">
    <citation type="journal article" date="2016" name="Nat. Commun.">
        <title>Thousands of microbial genomes shed light on interconnected biogeochemical processes in an aquifer system.</title>
        <authorList>
            <person name="Anantharaman K."/>
            <person name="Brown C.T."/>
            <person name="Hug L.A."/>
            <person name="Sharon I."/>
            <person name="Castelle C.J."/>
            <person name="Probst A.J."/>
            <person name="Thomas B.C."/>
            <person name="Singh A."/>
            <person name="Wilkins M.J."/>
            <person name="Karaoz U."/>
            <person name="Brodie E.L."/>
            <person name="Williams K.H."/>
            <person name="Hubbard S.S."/>
            <person name="Banfield J.F."/>
        </authorList>
    </citation>
    <scope>NUCLEOTIDE SEQUENCE [LARGE SCALE GENOMIC DNA]</scope>
</reference>
<evidence type="ECO:0000259" key="10">
    <source>
        <dbReference type="Pfam" id="PF02879"/>
    </source>
</evidence>
<dbReference type="InterPro" id="IPR016055">
    <property type="entry name" value="A-D-PHexomutase_a/b/a-I/II/III"/>
</dbReference>
<dbReference type="InterPro" id="IPR036900">
    <property type="entry name" value="A-D-PHexomutase_C_sf"/>
</dbReference>
<evidence type="ECO:0000256" key="6">
    <source>
        <dbReference type="ARBA" id="ARBA00023235"/>
    </source>
</evidence>
<comment type="similarity">
    <text evidence="2 7">Belongs to the phosphohexose mutase family.</text>
</comment>
<dbReference type="PRINTS" id="PR00509">
    <property type="entry name" value="PGMPMM"/>
</dbReference>
<dbReference type="EMBL" id="MFTA01000117">
    <property type="protein sequence ID" value="OGI49324.1"/>
    <property type="molecule type" value="Genomic_DNA"/>
</dbReference>
<dbReference type="InterPro" id="IPR005843">
    <property type="entry name" value="A-D-PHexomutase_C"/>
</dbReference>
<dbReference type="PANTHER" id="PTHR43771:SF2">
    <property type="entry name" value="PHOSPHOMANNOMUTASE_PHOSPHOGLUCOMUTASE"/>
    <property type="match status" value="1"/>
</dbReference>
<evidence type="ECO:0000256" key="1">
    <source>
        <dbReference type="ARBA" id="ARBA00001946"/>
    </source>
</evidence>
<dbReference type="Gene3D" id="3.40.120.10">
    <property type="entry name" value="Alpha-D-Glucose-1,6-Bisphosphate, subunit A, domain 3"/>
    <property type="match status" value="3"/>
</dbReference>
<dbReference type="InterPro" id="IPR005844">
    <property type="entry name" value="A-D-PHexomutase_a/b/a-I"/>
</dbReference>
<evidence type="ECO:0000259" key="9">
    <source>
        <dbReference type="Pfam" id="PF02878"/>
    </source>
</evidence>
<dbReference type="Pfam" id="PF02880">
    <property type="entry name" value="PGM_PMM_III"/>
    <property type="match status" value="1"/>
</dbReference>
<evidence type="ECO:0000256" key="5">
    <source>
        <dbReference type="ARBA" id="ARBA00022842"/>
    </source>
</evidence>
<accession>A0A1F6TVZ8</accession>
<sequence>MPGPASSHAPAVASLPAEIFKAYDIRGIVGKTLTPAIVERIGQAIGSAARARGQNRFVIGRDGRLSGPELSAALARGLAKAGCDVTDIGMAPTPVVYFAIQHLGAGSGVAVTGSHNPPDYNGLKMVIAGETLAGEAIQGLRQRLLDNNLVTGAGRISQADERGAYLDRITGDVKLARKLRVAVDCGNGVASEIAPALLRRLGCETTELYCKTDGRFPNHHPDPSKPENLKDLIAEINQGGYDVGLAFDGDGDRLGVIAPDGSVIWPDRQMILYARDVLARHPGAEIIYDVKCSRTLDAEIRKAGGRPTMWKTGHSFIKAKLKESGALLAGEMSGHIFFKERWYGFDDGLYTAARLLELLAHDPRPTREVFAALPNTVNTPELNLKFAEGEHFAVIKELVARASFPDAKVTTIDGLRADFPDGFGLVRASNTTPVLVFRFEGDSREALERIQKRFRELVRSVRPEVALPF</sequence>
<name>A0A1F6TVZ8_9PROT</name>
<evidence type="ECO:0000256" key="7">
    <source>
        <dbReference type="RuleBase" id="RU004326"/>
    </source>
</evidence>
<dbReference type="GO" id="GO:0016868">
    <property type="term" value="F:intramolecular phosphotransferase activity"/>
    <property type="evidence" value="ECO:0007669"/>
    <property type="project" value="InterPro"/>
</dbReference>
<protein>
    <submittedName>
        <fullName evidence="12">Phosphoglucomutase</fullName>
    </submittedName>
</protein>
<dbReference type="CDD" id="cd03089">
    <property type="entry name" value="PMM_PGM"/>
    <property type="match status" value="1"/>
</dbReference>
<keyword evidence="4 7" id="KW-0479">Metal-binding</keyword>
<dbReference type="InterPro" id="IPR005846">
    <property type="entry name" value="A-D-PHexomutase_a/b/a-III"/>
</dbReference>
<keyword evidence="3" id="KW-0597">Phosphoprotein</keyword>
<dbReference type="Pfam" id="PF02879">
    <property type="entry name" value="PGM_PMM_II"/>
    <property type="match status" value="1"/>
</dbReference>
<evidence type="ECO:0000313" key="12">
    <source>
        <dbReference type="EMBL" id="OGI49324.1"/>
    </source>
</evidence>
<feature type="domain" description="Alpha-D-phosphohexomutase alpha/beta/alpha" evidence="9">
    <location>
        <begin position="18"/>
        <end position="143"/>
    </location>
</feature>